<reference evidence="3" key="5">
    <citation type="submission" date="2024-05" db="EMBL/GenBank/DDBJ databases">
        <title>Identification of Pectobacterium versatile causing blackleg of potato from New York State with a whole genome sequencing approach.</title>
        <authorList>
            <person name="Ma X."/>
            <person name="Swingle B."/>
        </authorList>
    </citation>
    <scope>NUCLEOTIDE SEQUENCE</scope>
    <source>
        <strain evidence="3">NY1588A</strain>
    </source>
</reference>
<evidence type="ECO:0000313" key="3">
    <source>
        <dbReference type="EMBL" id="MBI0553410.1"/>
    </source>
</evidence>
<evidence type="ECO:0000313" key="5">
    <source>
        <dbReference type="Proteomes" id="UP000008044"/>
    </source>
</evidence>
<dbReference type="RefSeq" id="WP_014701676.1">
    <property type="nucleotide sequence ID" value="NC_017845.1"/>
</dbReference>
<sequence length="189" mass="22194">MLLINLLPWRNTQIRQRARRWLGLLWLQTGLMLCLIAASYLFWQHRQQRAQDGLNAVLAQQQQLTALYQQTHLAREALHRFQVQERAEAVILHDNRRNLHLLERLAGMMPERLWLTEIVDRGSYLLLTGVSENYHDIITLQHALLRHVAVERVQVLRTSRERGVDNGLRFSLQADWRDATDALQGDDHD</sequence>
<evidence type="ECO:0000313" key="6">
    <source>
        <dbReference type="Proteomes" id="UP000269665"/>
    </source>
</evidence>
<dbReference type="EMBL" id="CP003415">
    <property type="protein sequence ID" value="AFI92280.1"/>
    <property type="molecule type" value="Genomic_DNA"/>
</dbReference>
<dbReference type="Pfam" id="PF05137">
    <property type="entry name" value="PilN"/>
    <property type="match status" value="1"/>
</dbReference>
<keyword evidence="1" id="KW-0472">Membrane</keyword>
<dbReference type="OMA" id="HTSRERG"/>
<evidence type="ECO:0000256" key="1">
    <source>
        <dbReference type="SAM" id="Phobius"/>
    </source>
</evidence>
<reference evidence="2" key="2">
    <citation type="submission" date="2012-03" db="EMBL/GenBank/DDBJ databases">
        <authorList>
            <person name="Koskinen P."/>
            <person name="Laine P."/>
            <person name="Niemi O."/>
            <person name="Nykyri J."/>
            <person name="Harjunpaa H."/>
            <person name="Auvinen P."/>
            <person name="Paulin L."/>
            <person name="Pirhonen M."/>
            <person name="Palva T."/>
            <person name="Holm L."/>
        </authorList>
    </citation>
    <scope>NUCLEOTIDE SEQUENCE</scope>
    <source>
        <strain evidence="2">SCC3193</strain>
    </source>
</reference>
<evidence type="ECO:0000313" key="2">
    <source>
        <dbReference type="EMBL" id="AFI92280.1"/>
    </source>
</evidence>
<reference evidence="7" key="4">
    <citation type="submission" date="2023-07" db="EMBL/GenBank/DDBJ databases">
        <title>Identification of Pectobacterium versatile causing blackleg of potato from New York State with a whole genome sequencing approach.</title>
        <authorList>
            <person name="Ma X."/>
            <person name="Swingle B."/>
        </authorList>
    </citation>
    <scope>NUCLEOTIDE SEQUENCE [LARGE SCALE GENOMIC DNA]</scope>
    <source>
        <strain evidence="7">NY1588A</strain>
    </source>
</reference>
<accession>A0A0H3IB21</accession>
<protein>
    <submittedName>
        <fullName evidence="2">Fimbrial assembly family protein</fullName>
    </submittedName>
    <submittedName>
        <fullName evidence="3">Fimbrial protein</fullName>
    </submittedName>
</protein>
<dbReference type="PANTHER" id="PTHR40278:SF1">
    <property type="entry name" value="DNA UTILIZATION PROTEIN HOFN"/>
    <property type="match status" value="1"/>
</dbReference>
<gene>
    <name evidence="2" type="ordered locus">W5S_4224</name>
    <name evidence="4" type="ORF">C5E00_15080</name>
    <name evidence="3" type="ORF">F6Q06_02730</name>
</gene>
<dbReference type="HOGENOM" id="CLU_081304_2_1_6"/>
<dbReference type="Proteomes" id="UP000008044">
    <property type="component" value="Chromosome"/>
</dbReference>
<dbReference type="eggNOG" id="COG3166">
    <property type="taxonomic scope" value="Bacteria"/>
</dbReference>
<dbReference type="InterPro" id="IPR007813">
    <property type="entry name" value="PilN"/>
</dbReference>
<dbReference type="EMBL" id="WABS01000004">
    <property type="protein sequence ID" value="MBI0553410.1"/>
    <property type="molecule type" value="Genomic_DNA"/>
</dbReference>
<keyword evidence="7" id="KW-1185">Reference proteome</keyword>
<dbReference type="KEGG" id="pec:W5S_4224"/>
<reference evidence="2 5" key="1">
    <citation type="journal article" date="2012" name="J. Bacteriol.">
        <title>Genome sequence of Pectobacterium sp. strain SCC3193.</title>
        <authorList>
            <person name="Koskinen J.P."/>
            <person name="Laine P."/>
            <person name="Niemi O."/>
            <person name="Nykyri J."/>
            <person name="Harjunpaa H."/>
            <person name="Auvinen P."/>
            <person name="Paulin L."/>
            <person name="Pirhonen M."/>
            <person name="Palva T."/>
            <person name="Holm L."/>
        </authorList>
    </citation>
    <scope>NUCLEOTIDE SEQUENCE [LARGE SCALE GENOMIC DNA]</scope>
    <source>
        <strain evidence="2 5">SCC3193</strain>
    </source>
</reference>
<reference evidence="4 6" key="3">
    <citation type="journal article" date="2018" name="BMC Genomics">
        <title>High genomic variability in the plant pathogenic bacterium Pectobacterium parmentieri deciphered from de novo assembled complete genomes.</title>
        <authorList>
            <person name="Zoledowska S."/>
            <person name="Motyka-Pomagruk A."/>
            <person name="Sledz W."/>
            <person name="Mengoni A."/>
            <person name="Lojkowska E."/>
        </authorList>
    </citation>
    <scope>NUCLEOTIDE SEQUENCE [LARGE SCALE GENOMIC DNA]</scope>
    <source>
        <strain evidence="4 6">IFB5626</strain>
    </source>
</reference>
<proteinExistence type="predicted"/>
<evidence type="ECO:0000313" key="7">
    <source>
        <dbReference type="Proteomes" id="UP001194579"/>
    </source>
</evidence>
<dbReference type="InterPro" id="IPR052534">
    <property type="entry name" value="Extracell_DNA_Util/SecSys_Comp"/>
</dbReference>
<dbReference type="AlphaFoldDB" id="A0A0H3IB21"/>
<dbReference type="GeneID" id="45851963"/>
<dbReference type="PANTHER" id="PTHR40278">
    <property type="entry name" value="DNA UTILIZATION PROTEIN HOFN"/>
    <property type="match status" value="1"/>
</dbReference>
<keyword evidence="1" id="KW-1133">Transmembrane helix</keyword>
<name>A0A0H3IB21_PECPM</name>
<feature type="transmembrane region" description="Helical" evidence="1">
    <location>
        <begin position="21"/>
        <end position="43"/>
    </location>
</feature>
<dbReference type="PATRIC" id="fig|1166016.3.peg.4303"/>
<dbReference type="KEGG" id="ppar:A8F97_21155"/>
<evidence type="ECO:0000313" key="4">
    <source>
        <dbReference type="EMBL" id="RKO78023.1"/>
    </source>
</evidence>
<dbReference type="Proteomes" id="UP001194579">
    <property type="component" value="Unassembled WGS sequence"/>
</dbReference>
<keyword evidence="1" id="KW-0812">Transmembrane</keyword>
<dbReference type="OrthoDB" id="6434061at2"/>
<dbReference type="EMBL" id="PSZG01000001">
    <property type="protein sequence ID" value="RKO78023.1"/>
    <property type="molecule type" value="Genomic_DNA"/>
</dbReference>
<dbReference type="STRING" id="1905730.W5S_4224"/>
<organism evidence="2 5">
    <name type="scientific">Pectobacterium parmentieri</name>
    <dbReference type="NCBI Taxonomy" id="1905730"/>
    <lineage>
        <taxon>Bacteria</taxon>
        <taxon>Pseudomonadati</taxon>
        <taxon>Pseudomonadota</taxon>
        <taxon>Gammaproteobacteria</taxon>
        <taxon>Enterobacterales</taxon>
        <taxon>Pectobacteriaceae</taxon>
        <taxon>Pectobacterium</taxon>
    </lineage>
</organism>
<dbReference type="Proteomes" id="UP000269665">
    <property type="component" value="Unassembled WGS sequence"/>
</dbReference>